<organism evidence="1">
    <name type="scientific">Glycine max</name>
    <name type="common">Soybean</name>
    <name type="synonym">Glycine hispida</name>
    <dbReference type="NCBI Taxonomy" id="3847"/>
    <lineage>
        <taxon>Eukaryota</taxon>
        <taxon>Viridiplantae</taxon>
        <taxon>Streptophyta</taxon>
        <taxon>Embryophyta</taxon>
        <taxon>Tracheophyta</taxon>
        <taxon>Spermatophyta</taxon>
        <taxon>Magnoliopsida</taxon>
        <taxon>eudicotyledons</taxon>
        <taxon>Gunneridae</taxon>
        <taxon>Pentapetalae</taxon>
        <taxon>rosids</taxon>
        <taxon>fabids</taxon>
        <taxon>Fabales</taxon>
        <taxon>Fabaceae</taxon>
        <taxon>Papilionoideae</taxon>
        <taxon>50 kb inversion clade</taxon>
        <taxon>NPAAA clade</taxon>
        <taxon>indigoferoid/millettioid clade</taxon>
        <taxon>Phaseoleae</taxon>
        <taxon>Glycine</taxon>
        <taxon>Glycine subgen. Soja</taxon>
    </lineage>
</organism>
<dbReference type="EMBL" id="BT091521">
    <property type="protein sequence ID" value="ACU15697.1"/>
    <property type="molecule type" value="mRNA"/>
</dbReference>
<proteinExistence type="evidence at transcript level"/>
<reference evidence="1" key="1">
    <citation type="submission" date="2009-08" db="EMBL/GenBank/DDBJ databases">
        <authorList>
            <person name="Cheung F."/>
            <person name="Xiao Y."/>
            <person name="Chan A."/>
            <person name="Moskal W."/>
            <person name="Town C.D."/>
        </authorList>
    </citation>
    <scope>NUCLEOTIDE SEQUENCE</scope>
</reference>
<sequence length="93" mass="10196">DFISDFAFVRIEEEEDGETDCAGEISDLRALPFPAEDNAGSLEGLAHKDSPQGLRELDQRHSLAWSPRRNLHVCSELPGKGEAVSQVLNSCKS</sequence>
<protein>
    <submittedName>
        <fullName evidence="1">Uncharacterized protein</fullName>
    </submittedName>
</protein>
<evidence type="ECO:0000313" key="1">
    <source>
        <dbReference type="EMBL" id="ACU15697.1"/>
    </source>
</evidence>
<accession>C6T264</accession>
<name>C6T264_SOYBN</name>
<feature type="non-terminal residue" evidence="1">
    <location>
        <position position="1"/>
    </location>
</feature>
<dbReference type="AlphaFoldDB" id="C6T264"/>